<keyword evidence="2" id="KW-0902">Two-component regulatory system</keyword>
<evidence type="ECO:0000313" key="4">
    <source>
        <dbReference type="EMBL" id="ALU25038.1"/>
    </source>
</evidence>
<dbReference type="InterPro" id="IPR039420">
    <property type="entry name" value="WalR-like"/>
</dbReference>
<keyword evidence="3" id="KW-0238">DNA-binding</keyword>
<dbReference type="Gene3D" id="1.10.10.10">
    <property type="entry name" value="Winged helix-like DNA-binding domain superfamily/Winged helix DNA-binding domain"/>
    <property type="match status" value="1"/>
</dbReference>
<dbReference type="GO" id="GO:0000156">
    <property type="term" value="F:phosphorelay response regulator activity"/>
    <property type="evidence" value="ECO:0007669"/>
    <property type="project" value="TreeGrafter"/>
</dbReference>
<dbReference type="InterPro" id="IPR036388">
    <property type="entry name" value="WH-like_DNA-bd_sf"/>
</dbReference>
<dbReference type="GO" id="GO:0000976">
    <property type="term" value="F:transcription cis-regulatory region binding"/>
    <property type="evidence" value="ECO:0007669"/>
    <property type="project" value="TreeGrafter"/>
</dbReference>
<dbReference type="PROSITE" id="PS51755">
    <property type="entry name" value="OMPR_PHOB"/>
    <property type="match status" value="1"/>
</dbReference>
<dbReference type="GO" id="GO:0005829">
    <property type="term" value="C:cytosol"/>
    <property type="evidence" value="ECO:0007669"/>
    <property type="project" value="TreeGrafter"/>
</dbReference>
<name>A0A0S7ECI4_9FLAO</name>
<evidence type="ECO:0000256" key="1">
    <source>
        <dbReference type="ARBA" id="ARBA00022553"/>
    </source>
</evidence>
<keyword evidence="1" id="KW-0597">Phosphoprotein</keyword>
<dbReference type="PANTHER" id="PTHR48111:SF40">
    <property type="entry name" value="PHOSPHATE REGULON TRANSCRIPTIONAL REGULATORY PROTEIN PHOB"/>
    <property type="match status" value="1"/>
</dbReference>
<dbReference type="SUPFAM" id="SSF52172">
    <property type="entry name" value="CheY-like"/>
    <property type="match status" value="1"/>
</dbReference>
<evidence type="ECO:0000313" key="5">
    <source>
        <dbReference type="Proteomes" id="UP000069030"/>
    </source>
</evidence>
<dbReference type="Pfam" id="PF00486">
    <property type="entry name" value="Trans_reg_C"/>
    <property type="match status" value="1"/>
</dbReference>
<organism evidence="4 5">
    <name type="scientific">Myroides odoratimimus</name>
    <dbReference type="NCBI Taxonomy" id="76832"/>
    <lineage>
        <taxon>Bacteria</taxon>
        <taxon>Pseudomonadati</taxon>
        <taxon>Bacteroidota</taxon>
        <taxon>Flavobacteriia</taxon>
        <taxon>Flavobacteriales</taxon>
        <taxon>Flavobacteriaceae</taxon>
        <taxon>Myroides</taxon>
    </lineage>
</organism>
<dbReference type="Gene3D" id="3.40.50.2300">
    <property type="match status" value="1"/>
</dbReference>
<dbReference type="KEGG" id="mod:AS202_02145"/>
<dbReference type="SMART" id="SM00448">
    <property type="entry name" value="REC"/>
    <property type="match status" value="1"/>
</dbReference>
<dbReference type="RefSeq" id="WP_006260361.1">
    <property type="nucleotide sequence ID" value="NZ_BCMQ01000007.1"/>
</dbReference>
<sequence length="225" mass="25985">MYKLLLVEDDIDYGTVIQQYLGICGFEVKWFTTPEEVIDTVTQEHFDLAILDIMLPQKDGFTLSKEINTVLPNLPFLFLTAKNQSIDRLMGLKLGADDYISKTCDPEELKLRIENILKRTAVPKTEQYLLGSYTFNPIQLKLSHPSETIRLTERERDLLLLLISHNGDIISREEILQKLWPSADYFNGRSLDVFVTRLRKYFQHDESISILSLRGVGFEVNLSLK</sequence>
<dbReference type="Pfam" id="PF00072">
    <property type="entry name" value="Response_reg"/>
    <property type="match status" value="1"/>
</dbReference>
<dbReference type="GO" id="GO:0032993">
    <property type="term" value="C:protein-DNA complex"/>
    <property type="evidence" value="ECO:0007669"/>
    <property type="project" value="TreeGrafter"/>
</dbReference>
<evidence type="ECO:0000256" key="2">
    <source>
        <dbReference type="ARBA" id="ARBA00023012"/>
    </source>
</evidence>
<dbReference type="SMART" id="SM00862">
    <property type="entry name" value="Trans_reg_C"/>
    <property type="match status" value="1"/>
</dbReference>
<dbReference type="Proteomes" id="UP000069030">
    <property type="component" value="Chromosome"/>
</dbReference>
<dbReference type="CDD" id="cd00383">
    <property type="entry name" value="trans_reg_C"/>
    <property type="match status" value="1"/>
</dbReference>
<dbReference type="InterPro" id="IPR001789">
    <property type="entry name" value="Sig_transdc_resp-reg_receiver"/>
</dbReference>
<dbReference type="GO" id="GO:0006355">
    <property type="term" value="P:regulation of DNA-templated transcription"/>
    <property type="evidence" value="ECO:0007669"/>
    <property type="project" value="InterPro"/>
</dbReference>
<evidence type="ECO:0000256" key="3">
    <source>
        <dbReference type="ARBA" id="ARBA00023125"/>
    </source>
</evidence>
<dbReference type="EMBL" id="CP013690">
    <property type="protein sequence ID" value="ALU25038.1"/>
    <property type="molecule type" value="Genomic_DNA"/>
</dbReference>
<protein>
    <submittedName>
        <fullName evidence="4">Two-component system response regulator</fullName>
    </submittedName>
</protein>
<dbReference type="eggNOG" id="COG0745">
    <property type="taxonomic scope" value="Bacteria"/>
</dbReference>
<proteinExistence type="predicted"/>
<dbReference type="InterPro" id="IPR001867">
    <property type="entry name" value="OmpR/PhoB-type_DNA-bd"/>
</dbReference>
<reference evidence="4 5" key="1">
    <citation type="journal article" date="2016" name="J. Zhejiang Univ. Sci. B">
        <title>Antibiotic resistance mechanisms of Myroides sp.</title>
        <authorList>
            <person name="Hu S."/>
            <person name="Yuan S."/>
            <person name="Qu H."/>
            <person name="Jiang T."/>
            <person name="Zhou Y."/>
            <person name="Wang M."/>
            <person name="Ming D."/>
        </authorList>
    </citation>
    <scope>NUCLEOTIDE SEQUENCE [LARGE SCALE GENOMIC DNA]</scope>
    <source>
        <strain evidence="4 5">PR63039</strain>
    </source>
</reference>
<gene>
    <name evidence="4" type="ORF">AS202_02145</name>
</gene>
<dbReference type="PANTHER" id="PTHR48111">
    <property type="entry name" value="REGULATOR OF RPOS"/>
    <property type="match status" value="1"/>
</dbReference>
<accession>A0A0S7ECI4</accession>
<dbReference type="AlphaFoldDB" id="A0A0S7ECI4"/>
<dbReference type="PROSITE" id="PS50110">
    <property type="entry name" value="RESPONSE_REGULATORY"/>
    <property type="match status" value="1"/>
</dbReference>
<dbReference type="InterPro" id="IPR011006">
    <property type="entry name" value="CheY-like_superfamily"/>
</dbReference>
<dbReference type="CDD" id="cd17574">
    <property type="entry name" value="REC_OmpR"/>
    <property type="match status" value="1"/>
</dbReference>